<comment type="caution">
    <text evidence="1">The sequence shown here is derived from an EMBL/GenBank/DDBJ whole genome shotgun (WGS) entry which is preliminary data.</text>
</comment>
<gene>
    <name evidence="1" type="ORF">DVI03_08890</name>
</gene>
<evidence type="ECO:0000313" key="2">
    <source>
        <dbReference type="Proteomes" id="UP000343544"/>
    </source>
</evidence>
<sequence length="198" mass="23047">MNLLVKNIKKTLKQYGHNFSSLKKENFSLSEELAFVFYSKYAQILIPFAPSAVKEFYDESDADILDYFIERIVKEALKNIVCIWENKESIENTNPELPICIDLINANVVESVNSFDNECEQEILDFFNENNYELCYIIENNVKYYFLKDLELDIIEKNYASSIVSKNAFQKDLKILCESIKKDIELSASESNVILHGY</sequence>
<dbReference type="AlphaFoldDB" id="A0AAD2LQH9"/>
<evidence type="ECO:0000313" key="1">
    <source>
        <dbReference type="EMBL" id="EAL7595691.1"/>
    </source>
</evidence>
<reference evidence="1 2" key="1">
    <citation type="submission" date="2018-07" db="EMBL/GenBank/DDBJ databases">
        <authorList>
            <consortium name="PulseNet: The National Subtyping Network for Foodborne Disease Surveillance"/>
            <person name="Tarr C.L."/>
            <person name="Trees E."/>
            <person name="Katz L.S."/>
            <person name="Carleton-Romer H.A."/>
            <person name="Stroika S."/>
            <person name="Kucerova Z."/>
            <person name="Roache K.F."/>
            <person name="Sabol A.L."/>
            <person name="Besser J."/>
            <person name="Gerner-Smidt P."/>
        </authorList>
    </citation>
    <scope>NUCLEOTIDE SEQUENCE [LARGE SCALE GENOMIC DNA]</scope>
    <source>
        <strain evidence="1 2">PNUSAC005307</strain>
    </source>
</reference>
<dbReference type="Proteomes" id="UP000343544">
    <property type="component" value="Unassembled WGS sequence"/>
</dbReference>
<organism evidence="1 2">
    <name type="scientific">Campylobacter jejuni</name>
    <dbReference type="NCBI Taxonomy" id="197"/>
    <lineage>
        <taxon>Bacteria</taxon>
        <taxon>Pseudomonadati</taxon>
        <taxon>Campylobacterota</taxon>
        <taxon>Epsilonproteobacteria</taxon>
        <taxon>Campylobacterales</taxon>
        <taxon>Campylobacteraceae</taxon>
        <taxon>Campylobacter</taxon>
    </lineage>
</organism>
<dbReference type="EMBL" id="AACQYW010000040">
    <property type="protein sequence ID" value="EAL7595691.1"/>
    <property type="molecule type" value="Genomic_DNA"/>
</dbReference>
<name>A0AAD2LQH9_CAMJU</name>
<protein>
    <submittedName>
        <fullName evidence="1">Uncharacterized protein</fullName>
    </submittedName>
</protein>
<proteinExistence type="predicted"/>
<accession>A0AAD2LQH9</accession>